<keyword evidence="3" id="KW-1185">Reference proteome</keyword>
<proteinExistence type="predicted"/>
<dbReference type="PANTHER" id="PTHR33504">
    <property type="entry name" value="NADH DEHYDROGENASE (UBIQUINONE) 1 BETA SUBCOMPLEX, 4"/>
    <property type="match status" value="1"/>
</dbReference>
<evidence type="ECO:0000313" key="2">
    <source>
        <dbReference type="Ensembl" id="ENSCPRP00005005440.1"/>
    </source>
</evidence>
<dbReference type="GeneTree" id="ENSGT00940000167353"/>
<organism evidence="2 3">
    <name type="scientific">Crocodylus porosus</name>
    <name type="common">Saltwater crocodile</name>
    <name type="synonym">Estuarine crocodile</name>
    <dbReference type="NCBI Taxonomy" id="8502"/>
    <lineage>
        <taxon>Eukaryota</taxon>
        <taxon>Metazoa</taxon>
        <taxon>Chordata</taxon>
        <taxon>Craniata</taxon>
        <taxon>Vertebrata</taxon>
        <taxon>Euteleostomi</taxon>
        <taxon>Archelosauria</taxon>
        <taxon>Archosauria</taxon>
        <taxon>Crocodylia</taxon>
        <taxon>Longirostres</taxon>
        <taxon>Crocodylidae</taxon>
        <taxon>Crocodylus</taxon>
    </lineage>
</organism>
<dbReference type="OMA" id="NYWRRLN"/>
<sequence length="404" mass="46626">MYRPHLAARRRTQRHILPTAFTATRGSGENPQHHSRGQKGRALQQARKERGPHATPTSRLWAALALAERAARTVQRAWWRYLARRLFRLLTRAVRAAECCVTHEIVKRVSPLEAELIKDPSMQYKVRFRFAGHEFPPFIVFKIFHHTEGRGSKYISGKRIIIPSSEAATDACKLMGCRRYYEQMIQDKLQYQKHKITDEIDVATVKDYMQYVSNLDETPAHFGGRENYWRRLSLENFPRTMIMYDIVEYAQSGSLSDRLKKELKLLLLRPQNEEVLYEQLMSVSQVRLPSPCSTSASASSIRSYWTSSLAKTSGRRSSQALQKITKMKKVYMLEKKKEEQISCDTNTRYLTEDQETPTSPSEDLKDQPVVLLDEEWEREAATLYAWSQALSLEDIGLSSSTATL</sequence>
<evidence type="ECO:0000313" key="3">
    <source>
        <dbReference type="Proteomes" id="UP000594220"/>
    </source>
</evidence>
<dbReference type="Ensembl" id="ENSCPRT00005006386.1">
    <property type="protein sequence ID" value="ENSCPRP00005005440.1"/>
    <property type="gene ID" value="ENSCPRG00005003910.1"/>
</dbReference>
<protein>
    <submittedName>
        <fullName evidence="2">Uncharacterized protein</fullName>
    </submittedName>
</protein>
<feature type="region of interest" description="Disordered" evidence="1">
    <location>
        <begin position="344"/>
        <end position="366"/>
    </location>
</feature>
<dbReference type="Proteomes" id="UP000594220">
    <property type="component" value="Unplaced"/>
</dbReference>
<name>A0A7M4E805_CROPO</name>
<gene>
    <name evidence="2" type="primary">CUNHXorf58</name>
</gene>
<dbReference type="PANTHER" id="PTHR33504:SF1">
    <property type="entry name" value="FAMILY WITH SEQUENCE SIMILARITY 90, MEMBER A1B"/>
    <property type="match status" value="1"/>
</dbReference>
<accession>A0A7M4E805</accession>
<reference evidence="2" key="1">
    <citation type="submission" date="2025-08" db="UniProtKB">
        <authorList>
            <consortium name="Ensembl"/>
        </authorList>
    </citation>
    <scope>IDENTIFICATION</scope>
</reference>
<feature type="compositionally biased region" description="Polar residues" evidence="1">
    <location>
        <begin position="21"/>
        <end position="30"/>
    </location>
</feature>
<dbReference type="AlphaFoldDB" id="A0A7M4E805"/>
<reference evidence="2" key="2">
    <citation type="submission" date="2025-09" db="UniProtKB">
        <authorList>
            <consortium name="Ensembl"/>
        </authorList>
    </citation>
    <scope>IDENTIFICATION</scope>
</reference>
<evidence type="ECO:0000256" key="1">
    <source>
        <dbReference type="SAM" id="MobiDB-lite"/>
    </source>
</evidence>
<dbReference type="PROSITE" id="PS50096">
    <property type="entry name" value="IQ"/>
    <property type="match status" value="1"/>
</dbReference>
<feature type="region of interest" description="Disordered" evidence="1">
    <location>
        <begin position="19"/>
        <end position="56"/>
    </location>
</feature>